<dbReference type="EMBL" id="CP054139">
    <property type="protein sequence ID" value="QKJ31481.1"/>
    <property type="molecule type" value="Genomic_DNA"/>
</dbReference>
<name>A0A7D4UMW4_9SPHI</name>
<evidence type="ECO:0000313" key="2">
    <source>
        <dbReference type="EMBL" id="QKJ31481.1"/>
    </source>
</evidence>
<evidence type="ECO:0000259" key="1">
    <source>
        <dbReference type="Pfam" id="PF00534"/>
    </source>
</evidence>
<dbReference type="PANTHER" id="PTHR45947">
    <property type="entry name" value="SULFOQUINOVOSYL TRANSFERASE SQD2"/>
    <property type="match status" value="1"/>
</dbReference>
<dbReference type="CDD" id="cd03801">
    <property type="entry name" value="GT4_PimA-like"/>
    <property type="match status" value="1"/>
</dbReference>
<dbReference type="PANTHER" id="PTHR45947:SF3">
    <property type="entry name" value="SULFOQUINOVOSYL TRANSFERASE SQD2"/>
    <property type="match status" value="1"/>
</dbReference>
<dbReference type="InterPro" id="IPR050194">
    <property type="entry name" value="Glycosyltransferase_grp1"/>
</dbReference>
<dbReference type="SUPFAM" id="SSF53756">
    <property type="entry name" value="UDP-Glycosyltransferase/glycogen phosphorylase"/>
    <property type="match status" value="1"/>
</dbReference>
<dbReference type="GO" id="GO:0016757">
    <property type="term" value="F:glycosyltransferase activity"/>
    <property type="evidence" value="ECO:0007669"/>
    <property type="project" value="InterPro"/>
</dbReference>
<sequence>MNILITSPSLNENENVSGISSLVKNIISNKFDGDKFIHLKLGKTDHQKKSNLEWYINQLILIPTVILKLLRNKIDLVHLNTGLEKASVIRDYIVFIIAKKVFRKKTLFHIHGGFFLMQPPPVNSIYFKMIRSITKKADLVIVLSGLEKRQVDDTYQTNSHILINAIDIPPSLKTNKREFNKPLKLIFLGRIVKSKGVFVILHCLEKMEKYFNDFHLDVYGAGSETEAFLNGLNSIKGLSYSYHGVAAGEKKWEALKGGDIFLLPSIHSEGLPIAIIEAMAAGCVALVSDDASISTVVINKQTGYVVKRGDENGLSDKLKYILSNTEELSSISRNANKFVLHNHEMATYMKNLDIYYKLC</sequence>
<dbReference type="Pfam" id="PF00534">
    <property type="entry name" value="Glycos_transf_1"/>
    <property type="match status" value="1"/>
</dbReference>
<dbReference type="Gene3D" id="3.40.50.2000">
    <property type="entry name" value="Glycogen Phosphorylase B"/>
    <property type="match status" value="2"/>
</dbReference>
<evidence type="ECO:0000313" key="3">
    <source>
        <dbReference type="Proteomes" id="UP000505355"/>
    </source>
</evidence>
<feature type="domain" description="Glycosyl transferase family 1" evidence="1">
    <location>
        <begin position="176"/>
        <end position="337"/>
    </location>
</feature>
<accession>A0A7D4UMW4</accession>
<protein>
    <submittedName>
        <fullName evidence="2">Glycosyltransferase family 4 protein</fullName>
    </submittedName>
</protein>
<dbReference type="KEGG" id="mmab:HQ865_17480"/>
<keyword evidence="3" id="KW-1185">Reference proteome</keyword>
<reference evidence="2 3" key="1">
    <citation type="submission" date="2020-05" db="EMBL/GenBank/DDBJ databases">
        <title>Mucilaginibacter mali sp. nov.</title>
        <authorList>
            <person name="Kim H.S."/>
            <person name="Lee K.C."/>
            <person name="Suh M.K."/>
            <person name="Kim J.-S."/>
            <person name="Han K.-I."/>
            <person name="Eom M.K."/>
            <person name="Shin Y.K."/>
            <person name="Lee J.-S."/>
        </authorList>
    </citation>
    <scope>NUCLEOTIDE SEQUENCE [LARGE SCALE GENOMIC DNA]</scope>
    <source>
        <strain evidence="2 3">G2-14</strain>
    </source>
</reference>
<organism evidence="2 3">
    <name type="scientific">Mucilaginibacter mali</name>
    <dbReference type="NCBI Taxonomy" id="2740462"/>
    <lineage>
        <taxon>Bacteria</taxon>
        <taxon>Pseudomonadati</taxon>
        <taxon>Bacteroidota</taxon>
        <taxon>Sphingobacteriia</taxon>
        <taxon>Sphingobacteriales</taxon>
        <taxon>Sphingobacteriaceae</taxon>
        <taxon>Mucilaginibacter</taxon>
    </lineage>
</organism>
<dbReference type="AlphaFoldDB" id="A0A7D4UMW4"/>
<proteinExistence type="predicted"/>
<keyword evidence="2" id="KW-0808">Transferase</keyword>
<dbReference type="InterPro" id="IPR001296">
    <property type="entry name" value="Glyco_trans_1"/>
</dbReference>
<dbReference type="Proteomes" id="UP000505355">
    <property type="component" value="Chromosome"/>
</dbReference>
<dbReference type="RefSeq" id="WP_173416141.1">
    <property type="nucleotide sequence ID" value="NZ_CP054139.1"/>
</dbReference>
<gene>
    <name evidence="2" type="ORF">HQ865_17480</name>
</gene>